<evidence type="ECO:0000313" key="1">
    <source>
        <dbReference type="EMBL" id="ASE35342.1"/>
    </source>
</evidence>
<dbReference type="AlphaFoldDB" id="A0AAI8DKF0"/>
<protein>
    <submittedName>
        <fullName evidence="1">Group-specific protein</fullName>
    </submittedName>
</protein>
<dbReference type="EMBL" id="CP022046">
    <property type="protein sequence ID" value="ASE35342.1"/>
    <property type="molecule type" value="Genomic_DNA"/>
</dbReference>
<dbReference type="Gene3D" id="3.40.50.450">
    <property type="match status" value="1"/>
</dbReference>
<dbReference type="SUPFAM" id="SSF52309">
    <property type="entry name" value="N-(deoxy)ribosyltransferase-like"/>
    <property type="match status" value="1"/>
</dbReference>
<organism evidence="1 2">
    <name type="scientific">Mammaliicoccus sciuri</name>
    <name type="common">Staphylococcus sciuri</name>
    <dbReference type="NCBI Taxonomy" id="1296"/>
    <lineage>
        <taxon>Bacteria</taxon>
        <taxon>Bacillati</taxon>
        <taxon>Bacillota</taxon>
        <taxon>Bacilli</taxon>
        <taxon>Bacillales</taxon>
        <taxon>Staphylococcaceae</taxon>
        <taxon>Mammaliicoccus</taxon>
    </lineage>
</organism>
<dbReference type="Pfam" id="PF05014">
    <property type="entry name" value="Nuc_deoxyrib_tr"/>
    <property type="match status" value="1"/>
</dbReference>
<dbReference type="KEGG" id="sscu:CEP64_12325"/>
<evidence type="ECO:0000313" key="2">
    <source>
        <dbReference type="Proteomes" id="UP000197058"/>
    </source>
</evidence>
<sequence>MGIKFYVAGSFGNKNVVNKLIKSLEQHGLQNTYNWTLNDKAINKEDLRKIGQSEADAVKNSDILLAILPGGKGTYTEIGIAIGHNKPILLLAQNENIFEADNAATFYFLENVYRKQLDRVNVYEEVVGIIESVK</sequence>
<dbReference type="InterPro" id="IPR007710">
    <property type="entry name" value="Nucleoside_deoxyribTrfase"/>
</dbReference>
<dbReference type="Proteomes" id="UP000197058">
    <property type="component" value="Chromosome"/>
</dbReference>
<reference evidence="2" key="1">
    <citation type="submission" date="2017-06" db="EMBL/GenBank/DDBJ databases">
        <title>FDA dAtabase for Regulatory Grade micrObial Sequences (FDA-ARGOS): Supporting development and validation of Infectious Disease Dx tests.</title>
        <authorList>
            <person name="Goldberg B."/>
            <person name="Campos J."/>
            <person name="Tallon L."/>
            <person name="Sadzewicz L."/>
            <person name="Sengamalay N."/>
            <person name="Ott S."/>
            <person name="Godinez A."/>
            <person name="Nagaraj S."/>
            <person name="Vavikolanu K."/>
            <person name="Nadendla S."/>
            <person name="George J."/>
            <person name="Geyer C."/>
            <person name="Sichtig H."/>
        </authorList>
    </citation>
    <scope>NUCLEOTIDE SEQUENCE [LARGE SCALE GENOMIC DNA]</scope>
    <source>
        <strain evidence="2">FDAARGOS_285</strain>
    </source>
</reference>
<proteinExistence type="predicted"/>
<accession>A0AAI8DKF0</accession>
<gene>
    <name evidence="1" type="ORF">CEP64_12325</name>
</gene>
<name>A0AAI8DKF0_MAMSC</name>
<dbReference type="RefSeq" id="WP_078354860.1">
    <property type="nucleotide sequence ID" value="NZ_CP022046.2"/>
</dbReference>